<proteinExistence type="predicted"/>
<dbReference type="OrthoDB" id="3156891at2759"/>
<evidence type="ECO:0000256" key="1">
    <source>
        <dbReference type="SAM" id="MobiDB-lite"/>
    </source>
</evidence>
<dbReference type="AlphaFoldDB" id="A0A8H2ZTI2"/>
<name>A0A8H2ZTI2_9AGAM</name>
<feature type="region of interest" description="Disordered" evidence="1">
    <location>
        <begin position="458"/>
        <end position="483"/>
    </location>
</feature>
<feature type="compositionally biased region" description="Basic and acidic residues" evidence="1">
    <location>
        <begin position="468"/>
        <end position="480"/>
    </location>
</feature>
<organism evidence="2 3">
    <name type="scientific">Rhizoctonia solani</name>
    <dbReference type="NCBI Taxonomy" id="456999"/>
    <lineage>
        <taxon>Eukaryota</taxon>
        <taxon>Fungi</taxon>
        <taxon>Dikarya</taxon>
        <taxon>Basidiomycota</taxon>
        <taxon>Agaricomycotina</taxon>
        <taxon>Agaricomycetes</taxon>
        <taxon>Cantharellales</taxon>
        <taxon>Ceratobasidiaceae</taxon>
        <taxon>Rhizoctonia</taxon>
    </lineage>
</organism>
<dbReference type="Proteomes" id="UP000663840">
    <property type="component" value="Unassembled WGS sequence"/>
</dbReference>
<sequence>MQGNINQEPSIHVKFLFKPYARVAELYLVRKNLKAGAAMSVRYLDEAQLSMNLFLGFHGFTKEFQCSQYHYTMASKTLNFYAYGLQKDTSLMLMFDPPNKSKLFKDQFPVVWKVITFRANGHAKATVHYHQRLAFGYAQTDRDNLVDSAAWVEVVSGDISSISGEAGQKRFGNNSKGNGTKLLVCKNNTDGRANLSIGFLSGDEVYQRYEPTLVWTGVGSKSNITAAFTPVLTAYITRDYKATEMLRGEVETDAIWSCNLNLIDDVTGWHLFEDQASGVNAAGPSVKVMLDSRIRTERGLCADQKDLTPGPLELSLPHKDKPKHPVVPSQTLATTKDQANDSNAEQNHENIATYTQQLKESDSSQRGDAHVGQAGSAVSNPHGSPHDNIVIGFSGNIQTTDSLDSVPRAYIEQIDDSSPNAHSNPTSSDVYNLDLAGPQNAPPKEILPKTITFPPIISKGPNWPCPERSSDDDVVKPVRNEDEDPEGVKQAMCVTLIPDANVGANALPFVLQSYAQWVNFMVFDPKNVVHVIREVVIAQFSSSQEIRTRVILLSNVFGALGKSPVLNSKIRSVVTYLSSEAHQSIARFTSGKPNTEREVDMMNALKSIDLMMEVILLRRFGGSISTIVGLMEAAAPVFQRACPDPPGHLINLPSILISPSINLRHYAETDIMTATLLARPMFIRYNVVYTPEINELFTAQQAGLHWLHGIPDQLIILLAWINMLYADFGTNADPLLVSQIEMEVEKVKITPSTSDDPVYTIRRFAVQECWRLVVYIHLYVTICGAHAEDPRVVKFVKRFMRFLGGVKPARNVDTFLSLPIMFIGTFVSRKQDRDLLFRRLTTMQECTMPGRAGHDCLMILCDIWRRTEEEQRPATWADLRISSQTVAGV</sequence>
<dbReference type="EMBL" id="CAJMWR010000023">
    <property type="protein sequence ID" value="CAE6335945.1"/>
    <property type="molecule type" value="Genomic_DNA"/>
</dbReference>
<evidence type="ECO:0000313" key="3">
    <source>
        <dbReference type="Proteomes" id="UP000663840"/>
    </source>
</evidence>
<dbReference type="InterPro" id="IPR021858">
    <property type="entry name" value="Fun_TF"/>
</dbReference>
<feature type="region of interest" description="Disordered" evidence="1">
    <location>
        <begin position="357"/>
        <end position="393"/>
    </location>
</feature>
<protein>
    <submittedName>
        <fullName evidence="2">Uncharacterized protein</fullName>
    </submittedName>
</protein>
<gene>
    <name evidence="2" type="ORF">RDB_LOCUS1459</name>
</gene>
<dbReference type="Pfam" id="PF11951">
    <property type="entry name" value="Fungal_trans_2"/>
    <property type="match status" value="1"/>
</dbReference>
<evidence type="ECO:0000313" key="2">
    <source>
        <dbReference type="EMBL" id="CAE6335945.1"/>
    </source>
</evidence>
<accession>A0A8H2ZTI2</accession>
<comment type="caution">
    <text evidence="2">The sequence shown here is derived from an EMBL/GenBank/DDBJ whole genome shotgun (WGS) entry which is preliminary data.</text>
</comment>
<feature type="compositionally biased region" description="Basic and acidic residues" evidence="1">
    <location>
        <begin position="359"/>
        <end position="369"/>
    </location>
</feature>
<reference evidence="2" key="1">
    <citation type="submission" date="2021-01" db="EMBL/GenBank/DDBJ databases">
        <authorList>
            <person name="Kaushik A."/>
        </authorList>
    </citation>
    <scope>NUCLEOTIDE SEQUENCE</scope>
    <source>
        <strain evidence="2">AG1-1A</strain>
    </source>
</reference>
<feature type="region of interest" description="Disordered" evidence="1">
    <location>
        <begin position="301"/>
        <end position="328"/>
    </location>
</feature>